<sequence length="88" mass="9833">CKQVSKTVTGPPRQTSGGKQISGKKSTTTSNVYFCNSMSTEEKKNKARGAPDMDRKFEIPLVGGWDVFKAKYDEAVRSSREKFHSNKE</sequence>
<proteinExistence type="predicted"/>
<comment type="caution">
    <text evidence="2">The sequence shown here is derived from an EMBL/GenBank/DDBJ whole genome shotgun (WGS) entry which is preliminary data.</text>
</comment>
<evidence type="ECO:0000313" key="2">
    <source>
        <dbReference type="EMBL" id="KKM77931.1"/>
    </source>
</evidence>
<dbReference type="AlphaFoldDB" id="A0A0F9KT36"/>
<feature type="region of interest" description="Disordered" evidence="1">
    <location>
        <begin position="1"/>
        <end position="26"/>
    </location>
</feature>
<organism evidence="2">
    <name type="scientific">marine sediment metagenome</name>
    <dbReference type="NCBI Taxonomy" id="412755"/>
    <lineage>
        <taxon>unclassified sequences</taxon>
        <taxon>metagenomes</taxon>
        <taxon>ecological metagenomes</taxon>
    </lineage>
</organism>
<protein>
    <submittedName>
        <fullName evidence="2">Uncharacterized protein</fullName>
    </submittedName>
</protein>
<feature type="non-terminal residue" evidence="2">
    <location>
        <position position="1"/>
    </location>
</feature>
<dbReference type="EMBL" id="LAZR01008570">
    <property type="protein sequence ID" value="KKM77931.1"/>
    <property type="molecule type" value="Genomic_DNA"/>
</dbReference>
<gene>
    <name evidence="2" type="ORF">LCGC14_1365130</name>
</gene>
<accession>A0A0F9KT36</accession>
<reference evidence="2" key="1">
    <citation type="journal article" date="2015" name="Nature">
        <title>Complex archaea that bridge the gap between prokaryotes and eukaryotes.</title>
        <authorList>
            <person name="Spang A."/>
            <person name="Saw J.H."/>
            <person name="Jorgensen S.L."/>
            <person name="Zaremba-Niedzwiedzka K."/>
            <person name="Martijn J."/>
            <person name="Lind A.E."/>
            <person name="van Eijk R."/>
            <person name="Schleper C."/>
            <person name="Guy L."/>
            <person name="Ettema T.J."/>
        </authorList>
    </citation>
    <scope>NUCLEOTIDE SEQUENCE</scope>
</reference>
<evidence type="ECO:0000256" key="1">
    <source>
        <dbReference type="SAM" id="MobiDB-lite"/>
    </source>
</evidence>
<name>A0A0F9KT36_9ZZZZ</name>